<dbReference type="Proteomes" id="UP000824139">
    <property type="component" value="Unassembled WGS sequence"/>
</dbReference>
<comment type="function">
    <text evidence="7">Involved in DNA repair and RecF pathway recombination.</text>
</comment>
<evidence type="ECO:0000256" key="5">
    <source>
        <dbReference type="ARBA" id="ARBA00023204"/>
    </source>
</evidence>
<keyword evidence="3 7" id="KW-0227">DNA damage</keyword>
<evidence type="ECO:0000256" key="7">
    <source>
        <dbReference type="HAMAP-Rule" id="MF_00201"/>
    </source>
</evidence>
<evidence type="ECO:0000256" key="6">
    <source>
        <dbReference type="ARBA" id="ARBA00033409"/>
    </source>
</evidence>
<dbReference type="PANTHER" id="PTHR33991">
    <property type="entry name" value="DNA REPAIR PROTEIN RECO"/>
    <property type="match status" value="1"/>
</dbReference>
<dbReference type="InterPro" id="IPR003717">
    <property type="entry name" value="RecO"/>
</dbReference>
<evidence type="ECO:0000313" key="9">
    <source>
        <dbReference type="EMBL" id="HIS82448.1"/>
    </source>
</evidence>
<comment type="similarity">
    <text evidence="1 7">Belongs to the RecO family.</text>
</comment>
<protein>
    <recommendedName>
        <fullName evidence="2 7">DNA repair protein RecO</fullName>
    </recommendedName>
    <alternativeName>
        <fullName evidence="6 7">Recombination protein O</fullName>
    </alternativeName>
</protein>
<dbReference type="HAMAP" id="MF_00201">
    <property type="entry name" value="RecO"/>
    <property type="match status" value="1"/>
</dbReference>
<dbReference type="Pfam" id="PF02565">
    <property type="entry name" value="RecO_C"/>
    <property type="match status" value="1"/>
</dbReference>
<dbReference type="PANTHER" id="PTHR33991:SF1">
    <property type="entry name" value="DNA REPAIR PROTEIN RECO"/>
    <property type="match status" value="1"/>
</dbReference>
<proteinExistence type="inferred from homology"/>
<dbReference type="NCBIfam" id="TIGR00613">
    <property type="entry name" value="reco"/>
    <property type="match status" value="1"/>
</dbReference>
<dbReference type="AlphaFoldDB" id="A0A9D1K3V2"/>
<name>A0A9D1K3V2_9BACT</name>
<evidence type="ECO:0000256" key="2">
    <source>
        <dbReference type="ARBA" id="ARBA00021310"/>
    </source>
</evidence>
<dbReference type="InterPro" id="IPR012340">
    <property type="entry name" value="NA-bd_OB-fold"/>
</dbReference>
<accession>A0A9D1K3V2</accession>
<keyword evidence="5 7" id="KW-0234">DNA repair</keyword>
<dbReference type="Gene3D" id="2.40.50.140">
    <property type="entry name" value="Nucleic acid-binding proteins"/>
    <property type="match status" value="1"/>
</dbReference>
<dbReference type="Pfam" id="PF11967">
    <property type="entry name" value="RecO_N"/>
    <property type="match status" value="1"/>
</dbReference>
<reference evidence="9" key="1">
    <citation type="submission" date="2020-10" db="EMBL/GenBank/DDBJ databases">
        <authorList>
            <person name="Gilroy R."/>
        </authorList>
    </citation>
    <scope>NUCLEOTIDE SEQUENCE</scope>
    <source>
        <strain evidence="9">CHK152-2994</strain>
    </source>
</reference>
<feature type="domain" description="DNA replication/recombination mediator RecO N-terminal" evidence="8">
    <location>
        <begin position="1"/>
        <end position="79"/>
    </location>
</feature>
<dbReference type="InterPro" id="IPR022572">
    <property type="entry name" value="DNA_rep/recomb_RecO_N"/>
</dbReference>
<keyword evidence="4 7" id="KW-0233">DNA recombination</keyword>
<dbReference type="InterPro" id="IPR037278">
    <property type="entry name" value="ARFGAP/RecO"/>
</dbReference>
<dbReference type="Gene3D" id="1.20.1440.120">
    <property type="entry name" value="Recombination protein O, C-terminal domain"/>
    <property type="match status" value="1"/>
</dbReference>
<dbReference type="GO" id="GO:0043590">
    <property type="term" value="C:bacterial nucleoid"/>
    <property type="evidence" value="ECO:0007669"/>
    <property type="project" value="TreeGrafter"/>
</dbReference>
<evidence type="ECO:0000256" key="4">
    <source>
        <dbReference type="ARBA" id="ARBA00023172"/>
    </source>
</evidence>
<gene>
    <name evidence="7 9" type="primary">recO</name>
    <name evidence="9" type="ORF">IAD41_02435</name>
</gene>
<dbReference type="GO" id="GO:0006302">
    <property type="term" value="P:double-strand break repair"/>
    <property type="evidence" value="ECO:0007669"/>
    <property type="project" value="TreeGrafter"/>
</dbReference>
<dbReference type="InterPro" id="IPR042242">
    <property type="entry name" value="RecO_C"/>
</dbReference>
<dbReference type="EMBL" id="DVJO01000051">
    <property type="protein sequence ID" value="HIS82448.1"/>
    <property type="molecule type" value="Genomic_DNA"/>
</dbReference>
<evidence type="ECO:0000259" key="8">
    <source>
        <dbReference type="Pfam" id="PF11967"/>
    </source>
</evidence>
<evidence type="ECO:0000313" key="10">
    <source>
        <dbReference type="Proteomes" id="UP000824139"/>
    </source>
</evidence>
<sequence>MNNFVTDAINLKSYNLSEADKIIVMYSREKGLIRGVAKGVKKPKSKLGARMDLLVANKLMLYKGKNLDTICQAEALNTFTKTRQNMDKIFYSLYISEVVTNFGVEDDPCSNEIFELLYQTLDCIAKSSGKIEVMIAVLKFQLKMMALSGLGIELNTCLKCGCEIKNDNMYFSSNRGGVVCKNCSDISAGYVLMHSKIRDFLKELEITDFFDHSSYEEKATEKICTVCFELLKGYINLHSPRRFNSTEILQEIS</sequence>
<reference evidence="9" key="2">
    <citation type="journal article" date="2021" name="PeerJ">
        <title>Extensive microbial diversity within the chicken gut microbiome revealed by metagenomics and culture.</title>
        <authorList>
            <person name="Gilroy R."/>
            <person name="Ravi A."/>
            <person name="Getino M."/>
            <person name="Pursley I."/>
            <person name="Horton D.L."/>
            <person name="Alikhan N.F."/>
            <person name="Baker D."/>
            <person name="Gharbi K."/>
            <person name="Hall N."/>
            <person name="Watson M."/>
            <person name="Adriaenssens E.M."/>
            <person name="Foster-Nyarko E."/>
            <person name="Jarju S."/>
            <person name="Secka A."/>
            <person name="Antonio M."/>
            <person name="Oren A."/>
            <person name="Chaudhuri R.R."/>
            <person name="La Ragione R."/>
            <person name="Hildebrand F."/>
            <person name="Pallen M.J."/>
        </authorList>
    </citation>
    <scope>NUCLEOTIDE SEQUENCE</scope>
    <source>
        <strain evidence="9">CHK152-2994</strain>
    </source>
</reference>
<evidence type="ECO:0000256" key="3">
    <source>
        <dbReference type="ARBA" id="ARBA00022763"/>
    </source>
</evidence>
<organism evidence="9 10">
    <name type="scientific">Candidatus Scatenecus faecavium</name>
    <dbReference type="NCBI Taxonomy" id="2840915"/>
    <lineage>
        <taxon>Bacteria</taxon>
        <taxon>Candidatus Scatenecus</taxon>
    </lineage>
</organism>
<evidence type="ECO:0000256" key="1">
    <source>
        <dbReference type="ARBA" id="ARBA00007452"/>
    </source>
</evidence>
<dbReference type="GO" id="GO:0006310">
    <property type="term" value="P:DNA recombination"/>
    <property type="evidence" value="ECO:0007669"/>
    <property type="project" value="UniProtKB-UniRule"/>
</dbReference>
<dbReference type="SUPFAM" id="SSF50249">
    <property type="entry name" value="Nucleic acid-binding proteins"/>
    <property type="match status" value="1"/>
</dbReference>
<dbReference type="SUPFAM" id="SSF57863">
    <property type="entry name" value="ArfGap/RecO-like zinc finger"/>
    <property type="match status" value="1"/>
</dbReference>
<comment type="caution">
    <text evidence="9">The sequence shown here is derived from an EMBL/GenBank/DDBJ whole genome shotgun (WGS) entry which is preliminary data.</text>
</comment>